<gene>
    <name evidence="2" type="ORF">TDIB3V08_LOCUS3524</name>
</gene>
<feature type="domain" description="Ig-like" evidence="1">
    <location>
        <begin position="19"/>
        <end position="108"/>
    </location>
</feature>
<accession>A0A7R8Z7F2</accession>
<dbReference type="AlphaFoldDB" id="A0A7R8Z7F2"/>
<sequence>MEVPVFAAVWSVALDLQGPLFLQEPPHRVEFSNSSGGRVECSAHGSPPPELEWLLGDGTPAGAVPDLRVVAANGSLVFPPFPAERYRHDIHTALYRCRARNLVGQILSRDVHVRAG</sequence>
<dbReference type="InterPro" id="IPR036179">
    <property type="entry name" value="Ig-like_dom_sf"/>
</dbReference>
<dbReference type="InterPro" id="IPR007110">
    <property type="entry name" value="Ig-like_dom"/>
</dbReference>
<dbReference type="Gene3D" id="2.60.40.10">
    <property type="entry name" value="Immunoglobulins"/>
    <property type="match status" value="1"/>
</dbReference>
<evidence type="ECO:0000313" key="2">
    <source>
        <dbReference type="EMBL" id="CAD7197212.1"/>
    </source>
</evidence>
<dbReference type="EMBL" id="OA565530">
    <property type="protein sequence ID" value="CAD7197212.1"/>
    <property type="molecule type" value="Genomic_DNA"/>
</dbReference>
<protein>
    <recommendedName>
        <fullName evidence="1">Ig-like domain-containing protein</fullName>
    </recommendedName>
</protein>
<dbReference type="SUPFAM" id="SSF48726">
    <property type="entry name" value="Immunoglobulin"/>
    <property type="match status" value="1"/>
</dbReference>
<evidence type="ECO:0000259" key="1">
    <source>
        <dbReference type="PROSITE" id="PS50835"/>
    </source>
</evidence>
<proteinExistence type="predicted"/>
<organism evidence="2">
    <name type="scientific">Timema douglasi</name>
    <name type="common">Walking stick</name>
    <dbReference type="NCBI Taxonomy" id="61478"/>
    <lineage>
        <taxon>Eukaryota</taxon>
        <taxon>Metazoa</taxon>
        <taxon>Ecdysozoa</taxon>
        <taxon>Arthropoda</taxon>
        <taxon>Hexapoda</taxon>
        <taxon>Insecta</taxon>
        <taxon>Pterygota</taxon>
        <taxon>Neoptera</taxon>
        <taxon>Polyneoptera</taxon>
        <taxon>Phasmatodea</taxon>
        <taxon>Timematodea</taxon>
        <taxon>Timematoidea</taxon>
        <taxon>Timematidae</taxon>
        <taxon>Timema</taxon>
    </lineage>
</organism>
<dbReference type="PROSITE" id="PS50835">
    <property type="entry name" value="IG_LIKE"/>
    <property type="match status" value="1"/>
</dbReference>
<dbReference type="FunFam" id="2.60.40.10:FF:000230">
    <property type="entry name" value="Down syndrome cell adhesion molecule, isoform D"/>
    <property type="match status" value="1"/>
</dbReference>
<reference evidence="2" key="1">
    <citation type="submission" date="2020-11" db="EMBL/GenBank/DDBJ databases">
        <authorList>
            <person name="Tran Van P."/>
        </authorList>
    </citation>
    <scope>NUCLEOTIDE SEQUENCE</scope>
</reference>
<dbReference type="InterPro" id="IPR013783">
    <property type="entry name" value="Ig-like_fold"/>
</dbReference>
<name>A0A7R8Z7F2_TIMDO</name>